<feature type="transmembrane region" description="Helical" evidence="7">
    <location>
        <begin position="165"/>
        <end position="189"/>
    </location>
</feature>
<dbReference type="InterPro" id="IPR020846">
    <property type="entry name" value="MFS_dom"/>
</dbReference>
<evidence type="ECO:0000256" key="5">
    <source>
        <dbReference type="ARBA" id="ARBA00022989"/>
    </source>
</evidence>
<feature type="transmembrane region" description="Helical" evidence="7">
    <location>
        <begin position="291"/>
        <end position="314"/>
    </location>
</feature>
<dbReference type="GO" id="GO:0005886">
    <property type="term" value="C:plasma membrane"/>
    <property type="evidence" value="ECO:0007669"/>
    <property type="project" value="UniProtKB-SubCell"/>
</dbReference>
<feature type="transmembrane region" description="Helical" evidence="7">
    <location>
        <begin position="35"/>
        <end position="57"/>
    </location>
</feature>
<evidence type="ECO:0000256" key="7">
    <source>
        <dbReference type="SAM" id="Phobius"/>
    </source>
</evidence>
<dbReference type="GO" id="GO:0022857">
    <property type="term" value="F:transmembrane transporter activity"/>
    <property type="evidence" value="ECO:0007669"/>
    <property type="project" value="InterPro"/>
</dbReference>
<dbReference type="SUPFAM" id="SSF103473">
    <property type="entry name" value="MFS general substrate transporter"/>
    <property type="match status" value="1"/>
</dbReference>
<feature type="transmembrane region" description="Helical" evidence="7">
    <location>
        <begin position="63"/>
        <end position="84"/>
    </location>
</feature>
<dbReference type="Pfam" id="PF07690">
    <property type="entry name" value="MFS_1"/>
    <property type="match status" value="1"/>
</dbReference>
<sequence>MTGFRIVQAIGLALHVVVLATITALFPAGKRGRAIGIYMACSGLMQVGSPLLGSVLIAHLNWIWLFLVGLPCSLIALVLVAWFVPETSDVRLGGHTDWPGIVSLSVALLCLVLAIQGNAWGWMAASSLLLGGIALVALLLFVLIERRQNDPMIDFKVFKIPSFSISNLIACLDGLAVPGTLLLLSYYLITLLGYTQIHAALILLAITAMTLVAAALAGILSSRIDVRLIGIVSLSLLALGLFLLSITSLKTSESAIVGCCVVIGAGMGLMAQSLPAIVLSEVPRARLGAGSGVFTTCGQLCAALGVPLLLSIFLGQAQINMLSARAQAVALVQVDTALPTFLRAHIVAHLNSITVSGEGSVTVNLPAFVEHLPGSTSVQIREEVSPNLTALSACINSLFKIQAVKAYHTAWLVAALMILAGMVITGFAFVRRRPLTARRP</sequence>
<dbReference type="PANTHER" id="PTHR42718:SF46">
    <property type="entry name" value="BLR6921 PROTEIN"/>
    <property type="match status" value="1"/>
</dbReference>
<dbReference type="PROSITE" id="PS50850">
    <property type="entry name" value="MFS"/>
    <property type="match status" value="1"/>
</dbReference>
<feature type="transmembrane region" description="Helical" evidence="7">
    <location>
        <begin position="96"/>
        <end position="115"/>
    </location>
</feature>
<keyword evidence="5 7" id="KW-1133">Transmembrane helix</keyword>
<protein>
    <submittedName>
        <fullName evidence="9">MFS transporter</fullName>
    </submittedName>
</protein>
<dbReference type="InterPro" id="IPR036259">
    <property type="entry name" value="MFS_trans_sf"/>
</dbReference>
<feature type="domain" description="Major facilitator superfamily (MFS) profile" evidence="8">
    <location>
        <begin position="1"/>
        <end position="342"/>
    </location>
</feature>
<evidence type="ECO:0000313" key="10">
    <source>
        <dbReference type="Proteomes" id="UP000290365"/>
    </source>
</evidence>
<feature type="transmembrane region" description="Helical" evidence="7">
    <location>
        <begin position="6"/>
        <end position="28"/>
    </location>
</feature>
<keyword evidence="2" id="KW-0813">Transport</keyword>
<feature type="transmembrane region" description="Helical" evidence="7">
    <location>
        <begin position="228"/>
        <end position="249"/>
    </location>
</feature>
<feature type="transmembrane region" description="Helical" evidence="7">
    <location>
        <begin position="195"/>
        <end position="216"/>
    </location>
</feature>
<keyword evidence="4 7" id="KW-0812">Transmembrane</keyword>
<organism evidence="9 10">
    <name type="scientific">Ktedonosporobacter rubrisoli</name>
    <dbReference type="NCBI Taxonomy" id="2509675"/>
    <lineage>
        <taxon>Bacteria</taxon>
        <taxon>Bacillati</taxon>
        <taxon>Chloroflexota</taxon>
        <taxon>Ktedonobacteria</taxon>
        <taxon>Ktedonobacterales</taxon>
        <taxon>Ktedonosporobacteraceae</taxon>
        <taxon>Ktedonosporobacter</taxon>
    </lineage>
</organism>
<evidence type="ECO:0000256" key="6">
    <source>
        <dbReference type="ARBA" id="ARBA00023136"/>
    </source>
</evidence>
<keyword evidence="10" id="KW-1185">Reference proteome</keyword>
<feature type="transmembrane region" description="Helical" evidence="7">
    <location>
        <begin position="410"/>
        <end position="430"/>
    </location>
</feature>
<dbReference type="Gene3D" id="1.20.1250.20">
    <property type="entry name" value="MFS general substrate transporter like domains"/>
    <property type="match status" value="2"/>
</dbReference>
<accession>A0A4P6K4W2</accession>
<reference evidence="9 10" key="1">
    <citation type="submission" date="2019-01" db="EMBL/GenBank/DDBJ databases">
        <title>Ktedonosporobacter rubrisoli SCAWS-G2.</title>
        <authorList>
            <person name="Huang Y."/>
            <person name="Yan B."/>
        </authorList>
    </citation>
    <scope>NUCLEOTIDE SEQUENCE [LARGE SCALE GENOMIC DNA]</scope>
    <source>
        <strain evidence="9 10">SCAWS-G2</strain>
    </source>
</reference>
<feature type="transmembrane region" description="Helical" evidence="7">
    <location>
        <begin position="255"/>
        <end position="279"/>
    </location>
</feature>
<dbReference type="OrthoDB" id="146360at2"/>
<feature type="transmembrane region" description="Helical" evidence="7">
    <location>
        <begin position="121"/>
        <end position="144"/>
    </location>
</feature>
<evidence type="ECO:0000256" key="4">
    <source>
        <dbReference type="ARBA" id="ARBA00022692"/>
    </source>
</evidence>
<proteinExistence type="predicted"/>
<comment type="subcellular location">
    <subcellularLocation>
        <location evidence="1">Cell membrane</location>
        <topology evidence="1">Multi-pass membrane protein</topology>
    </subcellularLocation>
</comment>
<dbReference type="KEGG" id="kbs:EPA93_43995"/>
<evidence type="ECO:0000256" key="2">
    <source>
        <dbReference type="ARBA" id="ARBA00022448"/>
    </source>
</evidence>
<evidence type="ECO:0000256" key="3">
    <source>
        <dbReference type="ARBA" id="ARBA00022475"/>
    </source>
</evidence>
<dbReference type="Proteomes" id="UP000290365">
    <property type="component" value="Chromosome"/>
</dbReference>
<dbReference type="EMBL" id="CP035758">
    <property type="protein sequence ID" value="QBD82566.1"/>
    <property type="molecule type" value="Genomic_DNA"/>
</dbReference>
<dbReference type="PANTHER" id="PTHR42718">
    <property type="entry name" value="MAJOR FACILITATOR SUPERFAMILY MULTIDRUG TRANSPORTER MFSC"/>
    <property type="match status" value="1"/>
</dbReference>
<keyword evidence="6 7" id="KW-0472">Membrane</keyword>
<dbReference type="InterPro" id="IPR011701">
    <property type="entry name" value="MFS"/>
</dbReference>
<evidence type="ECO:0000259" key="8">
    <source>
        <dbReference type="PROSITE" id="PS50850"/>
    </source>
</evidence>
<keyword evidence="3" id="KW-1003">Cell membrane</keyword>
<name>A0A4P6K4W2_KTERU</name>
<evidence type="ECO:0000313" key="9">
    <source>
        <dbReference type="EMBL" id="QBD82566.1"/>
    </source>
</evidence>
<dbReference type="AlphaFoldDB" id="A0A4P6K4W2"/>
<gene>
    <name evidence="9" type="ORF">EPA93_43995</name>
</gene>
<evidence type="ECO:0000256" key="1">
    <source>
        <dbReference type="ARBA" id="ARBA00004651"/>
    </source>
</evidence>